<evidence type="ECO:0000313" key="2">
    <source>
        <dbReference type="EMBL" id="KAK4019175.1"/>
    </source>
</evidence>
<comment type="caution">
    <text evidence="2">The sequence shown here is derived from an EMBL/GenBank/DDBJ whole genome shotgun (WGS) entry which is preliminary data.</text>
</comment>
<name>A0ABR0A1Y1_9CRUS</name>
<proteinExistence type="predicted"/>
<protein>
    <submittedName>
        <fullName evidence="2">Uncharacterized protein</fullName>
    </submittedName>
</protein>
<feature type="compositionally biased region" description="Basic and acidic residues" evidence="1">
    <location>
        <begin position="13"/>
        <end position="26"/>
    </location>
</feature>
<evidence type="ECO:0000256" key="1">
    <source>
        <dbReference type="SAM" id="MobiDB-lite"/>
    </source>
</evidence>
<evidence type="ECO:0000313" key="3">
    <source>
        <dbReference type="Proteomes" id="UP001234178"/>
    </source>
</evidence>
<reference evidence="2 3" key="1">
    <citation type="journal article" date="2023" name="Nucleic Acids Res.">
        <title>The hologenome of Daphnia magna reveals possible DNA methylation and microbiome-mediated evolution of the host genome.</title>
        <authorList>
            <person name="Chaturvedi A."/>
            <person name="Li X."/>
            <person name="Dhandapani V."/>
            <person name="Marshall H."/>
            <person name="Kissane S."/>
            <person name="Cuenca-Cambronero M."/>
            <person name="Asole G."/>
            <person name="Calvet F."/>
            <person name="Ruiz-Romero M."/>
            <person name="Marangio P."/>
            <person name="Guigo R."/>
            <person name="Rago D."/>
            <person name="Mirbahai L."/>
            <person name="Eastwood N."/>
            <person name="Colbourne J.K."/>
            <person name="Zhou J."/>
            <person name="Mallon E."/>
            <person name="Orsini L."/>
        </authorList>
    </citation>
    <scope>NUCLEOTIDE SEQUENCE [LARGE SCALE GENOMIC DNA]</scope>
    <source>
        <strain evidence="2">LRV0_1</strain>
    </source>
</reference>
<dbReference type="EMBL" id="JAOYFB010000036">
    <property type="protein sequence ID" value="KAK4019175.1"/>
    <property type="molecule type" value="Genomic_DNA"/>
</dbReference>
<feature type="compositionally biased region" description="Polar residues" evidence="1">
    <location>
        <begin position="31"/>
        <end position="42"/>
    </location>
</feature>
<gene>
    <name evidence="2" type="ORF">OUZ56_001203</name>
</gene>
<feature type="compositionally biased region" description="Basic and acidic residues" evidence="1">
    <location>
        <begin position="44"/>
        <end position="55"/>
    </location>
</feature>
<accession>A0ABR0A1Y1</accession>
<feature type="compositionally biased region" description="Polar residues" evidence="1">
    <location>
        <begin position="1"/>
        <end position="10"/>
    </location>
</feature>
<sequence length="61" mass="7040">MTSIKKQCTLPNAERHGEARQRETKSKTKPNRITEQKFSVTAAQDHDRHKDRTGEGDDYLV</sequence>
<feature type="region of interest" description="Disordered" evidence="1">
    <location>
        <begin position="1"/>
        <end position="61"/>
    </location>
</feature>
<keyword evidence="3" id="KW-1185">Reference proteome</keyword>
<dbReference type="Proteomes" id="UP001234178">
    <property type="component" value="Unassembled WGS sequence"/>
</dbReference>
<organism evidence="2 3">
    <name type="scientific">Daphnia magna</name>
    <dbReference type="NCBI Taxonomy" id="35525"/>
    <lineage>
        <taxon>Eukaryota</taxon>
        <taxon>Metazoa</taxon>
        <taxon>Ecdysozoa</taxon>
        <taxon>Arthropoda</taxon>
        <taxon>Crustacea</taxon>
        <taxon>Branchiopoda</taxon>
        <taxon>Diplostraca</taxon>
        <taxon>Cladocera</taxon>
        <taxon>Anomopoda</taxon>
        <taxon>Daphniidae</taxon>
        <taxon>Daphnia</taxon>
    </lineage>
</organism>